<reference evidence="12" key="1">
    <citation type="submission" date="2020-09" db="EMBL/GenBank/DDBJ databases">
        <title>Taishania pollutisoli gen. nov., sp. nov., Isolated from Tetrabromobisphenol A-Contaminated Soil.</title>
        <authorList>
            <person name="Chen Q."/>
        </authorList>
    </citation>
    <scope>NUCLEOTIDE SEQUENCE</scope>
    <source>
        <strain evidence="12">CZZ-1</strain>
    </source>
</reference>
<keyword evidence="13" id="KW-1185">Reference proteome</keyword>
<protein>
    <submittedName>
        <fullName evidence="12">Tyrosine-type recombinase/integrase</fullName>
    </submittedName>
</protein>
<keyword evidence="3" id="KW-0132">Cell division</keyword>
<evidence type="ECO:0000256" key="7">
    <source>
        <dbReference type="ARBA" id="ARBA00023172"/>
    </source>
</evidence>
<dbReference type="SUPFAM" id="SSF56349">
    <property type="entry name" value="DNA breaking-rejoining enzymes"/>
    <property type="match status" value="1"/>
</dbReference>
<evidence type="ECO:0000256" key="2">
    <source>
        <dbReference type="ARBA" id="ARBA00022490"/>
    </source>
</evidence>
<dbReference type="GO" id="GO:0005737">
    <property type="term" value="C:cytoplasm"/>
    <property type="evidence" value="ECO:0007669"/>
    <property type="project" value="UniProtKB-SubCell"/>
</dbReference>
<dbReference type="GO" id="GO:0003677">
    <property type="term" value="F:DNA binding"/>
    <property type="evidence" value="ECO:0007669"/>
    <property type="project" value="UniProtKB-UniRule"/>
</dbReference>
<evidence type="ECO:0000256" key="6">
    <source>
        <dbReference type="ARBA" id="ARBA00023125"/>
    </source>
</evidence>
<dbReference type="PANTHER" id="PTHR30349:SF77">
    <property type="entry name" value="TYROSINE RECOMBINASE XERC"/>
    <property type="match status" value="1"/>
</dbReference>
<organism evidence="12 13">
    <name type="scientific">Taishania pollutisoli</name>
    <dbReference type="NCBI Taxonomy" id="2766479"/>
    <lineage>
        <taxon>Bacteria</taxon>
        <taxon>Pseudomonadati</taxon>
        <taxon>Bacteroidota</taxon>
        <taxon>Flavobacteriia</taxon>
        <taxon>Flavobacteriales</taxon>
        <taxon>Crocinitomicaceae</taxon>
        <taxon>Taishania</taxon>
    </lineage>
</organism>
<dbReference type="Gene3D" id="1.10.150.130">
    <property type="match status" value="1"/>
</dbReference>
<dbReference type="PROSITE" id="PS51898">
    <property type="entry name" value="TYR_RECOMBINASE"/>
    <property type="match status" value="1"/>
</dbReference>
<keyword evidence="5" id="KW-0229">DNA integration</keyword>
<evidence type="ECO:0000313" key="13">
    <source>
        <dbReference type="Proteomes" id="UP000652681"/>
    </source>
</evidence>
<gene>
    <name evidence="12" type="ORF">H9Y05_10820</name>
</gene>
<feature type="domain" description="Tyr recombinase" evidence="10">
    <location>
        <begin position="181"/>
        <end position="353"/>
    </location>
</feature>
<dbReference type="GO" id="GO:0015074">
    <property type="term" value="P:DNA integration"/>
    <property type="evidence" value="ECO:0007669"/>
    <property type="project" value="UniProtKB-KW"/>
</dbReference>
<dbReference type="AlphaFoldDB" id="A0A8J6P6X8"/>
<dbReference type="GO" id="GO:0051301">
    <property type="term" value="P:cell division"/>
    <property type="evidence" value="ECO:0007669"/>
    <property type="project" value="UniProtKB-KW"/>
</dbReference>
<feature type="domain" description="Core-binding (CB)" evidence="11">
    <location>
        <begin position="70"/>
        <end position="164"/>
    </location>
</feature>
<evidence type="ECO:0000256" key="8">
    <source>
        <dbReference type="ARBA" id="ARBA00023306"/>
    </source>
</evidence>
<dbReference type="InterPro" id="IPR004107">
    <property type="entry name" value="Integrase_SAM-like_N"/>
</dbReference>
<accession>A0A8J6P6X8</accession>
<dbReference type="Pfam" id="PF00589">
    <property type="entry name" value="Phage_integrase"/>
    <property type="match status" value="1"/>
</dbReference>
<dbReference type="PROSITE" id="PS51900">
    <property type="entry name" value="CB"/>
    <property type="match status" value="1"/>
</dbReference>
<dbReference type="InterPro" id="IPR011010">
    <property type="entry name" value="DNA_brk_join_enz"/>
</dbReference>
<comment type="subcellular location">
    <subcellularLocation>
        <location evidence="1">Cytoplasm</location>
    </subcellularLocation>
</comment>
<dbReference type="GO" id="GO:0006310">
    <property type="term" value="P:DNA recombination"/>
    <property type="evidence" value="ECO:0007669"/>
    <property type="project" value="UniProtKB-KW"/>
</dbReference>
<evidence type="ECO:0000256" key="4">
    <source>
        <dbReference type="ARBA" id="ARBA00022829"/>
    </source>
</evidence>
<evidence type="ECO:0000256" key="1">
    <source>
        <dbReference type="ARBA" id="ARBA00004496"/>
    </source>
</evidence>
<evidence type="ECO:0000256" key="5">
    <source>
        <dbReference type="ARBA" id="ARBA00022908"/>
    </source>
</evidence>
<evidence type="ECO:0000256" key="3">
    <source>
        <dbReference type="ARBA" id="ARBA00022618"/>
    </source>
</evidence>
<dbReference type="InterPro" id="IPR002104">
    <property type="entry name" value="Integrase_catalytic"/>
</dbReference>
<dbReference type="Gene3D" id="1.10.443.10">
    <property type="entry name" value="Intergrase catalytic core"/>
    <property type="match status" value="1"/>
</dbReference>
<dbReference type="RefSeq" id="WP_216714298.1">
    <property type="nucleotide sequence ID" value="NZ_JACVEL010000007.1"/>
</dbReference>
<evidence type="ECO:0000313" key="12">
    <source>
        <dbReference type="EMBL" id="MBC9812962.1"/>
    </source>
</evidence>
<evidence type="ECO:0000259" key="11">
    <source>
        <dbReference type="PROSITE" id="PS51900"/>
    </source>
</evidence>
<dbReference type="Pfam" id="PF13495">
    <property type="entry name" value="Phage_int_SAM_4"/>
    <property type="match status" value="1"/>
</dbReference>
<proteinExistence type="predicted"/>
<keyword evidence="4" id="KW-0159">Chromosome partition</keyword>
<dbReference type="PANTHER" id="PTHR30349">
    <property type="entry name" value="PHAGE INTEGRASE-RELATED"/>
    <property type="match status" value="1"/>
</dbReference>
<comment type="caution">
    <text evidence="12">The sequence shown here is derived from an EMBL/GenBank/DDBJ whole genome shotgun (WGS) entry which is preliminary data.</text>
</comment>
<dbReference type="EMBL" id="JACVEL010000007">
    <property type="protein sequence ID" value="MBC9812962.1"/>
    <property type="molecule type" value="Genomic_DNA"/>
</dbReference>
<dbReference type="GO" id="GO:0007059">
    <property type="term" value="P:chromosome segregation"/>
    <property type="evidence" value="ECO:0007669"/>
    <property type="project" value="UniProtKB-KW"/>
</dbReference>
<sequence length="358" mass="41565">MKPELIHQLSFKECVHRNQKVILCTFPYKPELLKEFRSEFPSAKWSRTHNSWYVKDSTLYRLRLKLPLPEIGDVWLSKLYEHNKTEFIKFRNALTQKAFSPNTINTYLSEFAQLLVLLKNHPIDAMTSERLNSYFLYCIKKLKHSEAQVHSRMNAVKSYFRLVLNKEAVFDNVIRPKPHKQLPKVLSKQEIAKLFTATKNLKHLLILKTAYGMGLRVSELIALKVNDVDLDRRQAHIVSSKGKKDRYVHFPESLKPLYLDYLKAYQPSIYLFEGQFSEQYTVRSAQSVFRNAMKKAGINKSSGIHGLRHSYATHLLEAGTDMVFIQKLLGHNHIKTTEIYAKVSNKTLSNVQSPLDAL</sequence>
<dbReference type="Proteomes" id="UP000652681">
    <property type="component" value="Unassembled WGS sequence"/>
</dbReference>
<evidence type="ECO:0000259" key="10">
    <source>
        <dbReference type="PROSITE" id="PS51898"/>
    </source>
</evidence>
<dbReference type="InterPro" id="IPR013762">
    <property type="entry name" value="Integrase-like_cat_sf"/>
</dbReference>
<keyword evidence="2" id="KW-0963">Cytoplasm</keyword>
<dbReference type="InterPro" id="IPR044068">
    <property type="entry name" value="CB"/>
</dbReference>
<keyword evidence="7" id="KW-0233">DNA recombination</keyword>
<dbReference type="InterPro" id="IPR050090">
    <property type="entry name" value="Tyrosine_recombinase_XerCD"/>
</dbReference>
<evidence type="ECO:0000256" key="9">
    <source>
        <dbReference type="PROSITE-ProRule" id="PRU01248"/>
    </source>
</evidence>
<name>A0A8J6P6X8_9FLAO</name>
<dbReference type="InterPro" id="IPR010998">
    <property type="entry name" value="Integrase_recombinase_N"/>
</dbReference>
<keyword evidence="6 9" id="KW-0238">DNA-binding</keyword>
<keyword evidence="8" id="KW-0131">Cell cycle</keyword>